<dbReference type="EMBL" id="CP006867">
    <property type="protein sequence ID" value="ALU12060.1"/>
    <property type="molecule type" value="Genomic_DNA"/>
</dbReference>
<reference evidence="1 2" key="1">
    <citation type="submission" date="2013-11" db="EMBL/GenBank/DDBJ databases">
        <title>Comparative genomics of Ignicoccus.</title>
        <authorList>
            <person name="Podar M."/>
        </authorList>
    </citation>
    <scope>NUCLEOTIDE SEQUENCE [LARGE SCALE GENOMIC DNA]</scope>
    <source>
        <strain evidence="1 2">DSM 13165</strain>
    </source>
</reference>
<organism evidence="1 2">
    <name type="scientific">Ignicoccus islandicus DSM 13165</name>
    <dbReference type="NCBI Taxonomy" id="940295"/>
    <lineage>
        <taxon>Archaea</taxon>
        <taxon>Thermoproteota</taxon>
        <taxon>Thermoprotei</taxon>
        <taxon>Desulfurococcales</taxon>
        <taxon>Desulfurococcaceae</taxon>
        <taxon>Ignicoccus</taxon>
    </lineage>
</organism>
<proteinExistence type="predicted"/>
<dbReference type="OrthoDB" id="383397at2157"/>
<protein>
    <recommendedName>
        <fullName evidence="3">Phosphoribosyl-ATP pyrophosphohydrolase</fullName>
    </recommendedName>
</protein>
<evidence type="ECO:0000313" key="2">
    <source>
        <dbReference type="Proteomes" id="UP000060778"/>
    </source>
</evidence>
<evidence type="ECO:0000313" key="1">
    <source>
        <dbReference type="EMBL" id="ALU12060.1"/>
    </source>
</evidence>
<dbReference type="Proteomes" id="UP000060778">
    <property type="component" value="Chromosome"/>
</dbReference>
<sequence length="92" mass="10668">MKGKIVRDKIPLQVPGQYRKCTSDEEILYLARKLVEEGIEFLISLDPVELADVYEVLYEITKRINVDIGELRKQKASEKGNMVNLWCTEEQP</sequence>
<dbReference type="RefSeq" id="WP_075050471.1">
    <property type="nucleotide sequence ID" value="NZ_CP006867.1"/>
</dbReference>
<dbReference type="GeneID" id="30680889"/>
<dbReference type="AlphaFoldDB" id="A0A0U3G169"/>
<dbReference type="STRING" id="940295.EYM_07580"/>
<evidence type="ECO:0008006" key="3">
    <source>
        <dbReference type="Google" id="ProtNLM"/>
    </source>
</evidence>
<keyword evidence="2" id="KW-1185">Reference proteome</keyword>
<accession>A0A0U3G169</accession>
<name>A0A0U3G169_9CREN</name>
<gene>
    <name evidence="1" type="ORF">EYM_07580</name>
</gene>
<dbReference type="KEGG" id="iis:EYM_07580"/>